<reference evidence="6" key="1">
    <citation type="journal article" date="2014" name="PLoS ONE">
        <title>Transcriptome-Based Identification of ABC Transporters in the Western Tarnished Plant Bug Lygus hesperus.</title>
        <authorList>
            <person name="Hull J.J."/>
            <person name="Chaney K."/>
            <person name="Geib S.M."/>
            <person name="Fabrick J.A."/>
            <person name="Brent C.S."/>
            <person name="Walsh D."/>
            <person name="Lavine L.C."/>
        </authorList>
    </citation>
    <scope>NUCLEOTIDE SEQUENCE</scope>
</reference>
<evidence type="ECO:0000313" key="13">
    <source>
        <dbReference type="EMBL" id="JAP96876.1"/>
    </source>
</evidence>
<dbReference type="EMBL" id="GDHC01021752">
    <property type="protein sequence ID" value="JAP96876.1"/>
    <property type="molecule type" value="Transcribed_RNA"/>
</dbReference>
<dbReference type="EMBL" id="GBRD01017074">
    <property type="protein sequence ID" value="JAG48753.1"/>
    <property type="molecule type" value="Transcribed_RNA"/>
</dbReference>
<dbReference type="InterPro" id="IPR023393">
    <property type="entry name" value="START-like_dom_sf"/>
</dbReference>
<dbReference type="SMART" id="SM01000">
    <property type="entry name" value="Aha1_N"/>
    <property type="match status" value="1"/>
</dbReference>
<dbReference type="InterPro" id="IPR015310">
    <property type="entry name" value="AHSA1-like_N"/>
</dbReference>
<evidence type="ECO:0000313" key="10">
    <source>
        <dbReference type="EMBL" id="JAG22479.1"/>
    </source>
</evidence>
<evidence type="ECO:0000313" key="6">
    <source>
        <dbReference type="EMBL" id="JAG22472.1"/>
    </source>
</evidence>
<dbReference type="AlphaFoldDB" id="A0A0A9XP10"/>
<dbReference type="EMBL" id="GBRD01017077">
    <property type="protein sequence ID" value="JAG48750.1"/>
    <property type="molecule type" value="Transcribed_RNA"/>
</dbReference>
<evidence type="ECO:0000256" key="1">
    <source>
        <dbReference type="ARBA" id="ARBA00006817"/>
    </source>
</evidence>
<accession>A0A0A9XP10</accession>
<dbReference type="EMBL" id="GBHO01021124">
    <property type="protein sequence ID" value="JAG22480.1"/>
    <property type="molecule type" value="Transcribed_RNA"/>
</dbReference>
<dbReference type="Pfam" id="PF09229">
    <property type="entry name" value="Aha1_N"/>
    <property type="match status" value="1"/>
</dbReference>
<dbReference type="EMBL" id="GBHO01021131">
    <property type="protein sequence ID" value="JAG22473.1"/>
    <property type="molecule type" value="Transcribed_RNA"/>
</dbReference>
<dbReference type="GO" id="GO:0051087">
    <property type="term" value="F:protein-folding chaperone binding"/>
    <property type="evidence" value="ECO:0007669"/>
    <property type="project" value="InterPro"/>
</dbReference>
<feature type="domain" description="Activator of Hsp90 ATPase AHSA1-like N-terminal" evidence="2">
    <location>
        <begin position="29"/>
        <end position="163"/>
    </location>
</feature>
<dbReference type="GO" id="GO:0005829">
    <property type="term" value="C:cytosol"/>
    <property type="evidence" value="ECO:0007669"/>
    <property type="project" value="TreeGrafter"/>
</dbReference>
<dbReference type="EMBL" id="GBHO01021126">
    <property type="protein sequence ID" value="JAG22478.1"/>
    <property type="molecule type" value="Transcribed_RNA"/>
</dbReference>
<dbReference type="SUPFAM" id="SSF55961">
    <property type="entry name" value="Bet v1-like"/>
    <property type="match status" value="1"/>
</dbReference>
<gene>
    <name evidence="13" type="primary">AHSA1_0</name>
    <name evidence="14" type="synonym">AHSA1_1</name>
    <name evidence="8" type="ORF">CM83_80938</name>
    <name evidence="9" type="ORF">CM83_80940</name>
    <name evidence="3" type="ORF">CM83_80942</name>
    <name evidence="10" type="ORF">CM83_80944</name>
    <name evidence="11" type="ORF">CM83_80946</name>
    <name evidence="7" type="ORF">CM83_80948</name>
    <name evidence="6" type="ORF">CM83_80950</name>
    <name evidence="4" type="ORF">CM83_80952</name>
    <name evidence="5" type="ORF">CM83_80954</name>
    <name evidence="13" type="ORF">g.72921</name>
    <name evidence="14" type="ORF">g.72923</name>
</gene>
<evidence type="ECO:0000313" key="12">
    <source>
        <dbReference type="EMBL" id="JAG48750.1"/>
    </source>
</evidence>
<reference evidence="12" key="3">
    <citation type="submission" date="2014-09" db="EMBL/GenBank/DDBJ databases">
        <authorList>
            <person name="Magalhaes I.L.F."/>
            <person name="Oliveira U."/>
            <person name="Santos F.R."/>
            <person name="Vidigal T.H.D.A."/>
            <person name="Brescovit A.D."/>
            <person name="Santos A.J."/>
        </authorList>
    </citation>
    <scope>NUCLEOTIDE SEQUENCE</scope>
</reference>
<dbReference type="Pfam" id="PF08327">
    <property type="entry name" value="AHSA1"/>
    <property type="match status" value="1"/>
</dbReference>
<dbReference type="CDD" id="cd08892">
    <property type="entry name" value="SRPBCC_Aha1"/>
    <property type="match status" value="1"/>
</dbReference>
<dbReference type="EMBL" id="GBHO01036467">
    <property type="protein sequence ID" value="JAG07137.1"/>
    <property type="molecule type" value="Transcribed_RNA"/>
</dbReference>
<protein>
    <submittedName>
        <fullName evidence="13">Activator heat shock protein ATPase 1</fullName>
    </submittedName>
</protein>
<evidence type="ECO:0000313" key="9">
    <source>
        <dbReference type="EMBL" id="JAG22478.1"/>
    </source>
</evidence>
<evidence type="ECO:0000259" key="2">
    <source>
        <dbReference type="SMART" id="SM01000"/>
    </source>
</evidence>
<dbReference type="EMBL" id="GBHO01030840">
    <property type="protein sequence ID" value="JAG12764.1"/>
    <property type="molecule type" value="Transcribed_RNA"/>
</dbReference>
<organism evidence="6">
    <name type="scientific">Lygus hesperus</name>
    <name type="common">Western plant bug</name>
    <dbReference type="NCBI Taxonomy" id="30085"/>
    <lineage>
        <taxon>Eukaryota</taxon>
        <taxon>Metazoa</taxon>
        <taxon>Ecdysozoa</taxon>
        <taxon>Arthropoda</taxon>
        <taxon>Hexapoda</taxon>
        <taxon>Insecta</taxon>
        <taxon>Pterygota</taxon>
        <taxon>Neoptera</taxon>
        <taxon>Paraneoptera</taxon>
        <taxon>Hemiptera</taxon>
        <taxon>Heteroptera</taxon>
        <taxon>Panheteroptera</taxon>
        <taxon>Cimicomorpha</taxon>
        <taxon>Miridae</taxon>
        <taxon>Mirini</taxon>
        <taxon>Lygus</taxon>
    </lineage>
</organism>
<dbReference type="Gene3D" id="3.15.10.20">
    <property type="entry name" value="Activator of Hsp90 ATPase Aha1, N-terminal domain"/>
    <property type="match status" value="1"/>
</dbReference>
<dbReference type="EMBL" id="GBHO01021129">
    <property type="protein sequence ID" value="JAG22475.1"/>
    <property type="molecule type" value="Transcribed_RNA"/>
</dbReference>
<dbReference type="GO" id="GO:0001671">
    <property type="term" value="F:ATPase activator activity"/>
    <property type="evidence" value="ECO:0007669"/>
    <property type="project" value="InterPro"/>
</dbReference>
<evidence type="ECO:0000313" key="14">
    <source>
        <dbReference type="EMBL" id="JAQ05804.1"/>
    </source>
</evidence>
<comment type="similarity">
    <text evidence="1">Belongs to the AHA1 family.</text>
</comment>
<dbReference type="EMBL" id="GDHC01012825">
    <property type="protein sequence ID" value="JAQ05804.1"/>
    <property type="molecule type" value="Transcribed_RNA"/>
</dbReference>
<name>A0A0A9XP10_LYGHE</name>
<sequence>MARWGEGDPRWIVEERPDAKNVNNWHWTEKNACSWSTDKLKSLLVGAQIDSDVALVRLTEMDKIEGDAYVNNRKGKLIFFYEWVLTLTWKGKLVGGSAEYEGKIQIPNLSEENDMSEVEVLVTLKESTPEGEIIKDFLHHRGCEQVRKKLQTYVDSLKQEFSKGMILPKKDSEETKEKEQINNLSSGFTAKVQMNSYVSSSKSASSSIDTDTLEVSQSFQCRGEDFFLSLTEPDMVSKFTMGPCLVEPREGGKFELLNKNIRGEFVELVKDKKIVQRWRLKDWPENHYSTVTFVIDQQEDHTVVKITQTGIPKSELDITRENWGRYYWDSMKRVFGWGYFM</sequence>
<proteinExistence type="inferred from homology"/>
<evidence type="ECO:0000313" key="3">
    <source>
        <dbReference type="EMBL" id="JAG07137.1"/>
    </source>
</evidence>
<dbReference type="InterPro" id="IPR036338">
    <property type="entry name" value="Aha1"/>
</dbReference>
<dbReference type="InterPro" id="IPR013538">
    <property type="entry name" value="ASHA1/2-like_C"/>
</dbReference>
<dbReference type="EMBL" id="GBHO01035468">
    <property type="protein sequence ID" value="JAG08136.1"/>
    <property type="molecule type" value="Transcribed_RNA"/>
</dbReference>
<keyword evidence="13" id="KW-0346">Stress response</keyword>
<reference evidence="6" key="2">
    <citation type="submission" date="2014-07" db="EMBL/GenBank/DDBJ databases">
        <authorList>
            <person name="Hull J."/>
        </authorList>
    </citation>
    <scope>NUCLEOTIDE SEQUENCE</scope>
</reference>
<dbReference type="PANTHER" id="PTHR13009:SF22">
    <property type="entry name" value="LD43819P"/>
    <property type="match status" value="1"/>
</dbReference>
<dbReference type="PANTHER" id="PTHR13009">
    <property type="entry name" value="HEAT SHOCK PROTEIN 90 HSP90 CO-CHAPERONE AHA-1"/>
    <property type="match status" value="1"/>
</dbReference>
<dbReference type="EMBL" id="GBHO01021132">
    <property type="protein sequence ID" value="JAG22472.1"/>
    <property type="molecule type" value="Transcribed_RNA"/>
</dbReference>
<evidence type="ECO:0000313" key="4">
    <source>
        <dbReference type="EMBL" id="JAG08136.1"/>
    </source>
</evidence>
<evidence type="ECO:0000313" key="7">
    <source>
        <dbReference type="EMBL" id="JAG22473.1"/>
    </source>
</evidence>
<dbReference type="Gene3D" id="3.30.530.20">
    <property type="match status" value="1"/>
</dbReference>
<dbReference type="GO" id="GO:0006457">
    <property type="term" value="P:protein folding"/>
    <property type="evidence" value="ECO:0007669"/>
    <property type="project" value="TreeGrafter"/>
</dbReference>
<evidence type="ECO:0000313" key="8">
    <source>
        <dbReference type="EMBL" id="JAG22475.1"/>
    </source>
</evidence>
<dbReference type="SUPFAM" id="SSF103111">
    <property type="entry name" value="Activator of Hsp90 ATPase, Aha1"/>
    <property type="match status" value="1"/>
</dbReference>
<dbReference type="EMBL" id="GBHO01021125">
    <property type="protein sequence ID" value="JAG22479.1"/>
    <property type="molecule type" value="Transcribed_RNA"/>
</dbReference>
<evidence type="ECO:0000313" key="5">
    <source>
        <dbReference type="EMBL" id="JAG12764.1"/>
    </source>
</evidence>
<evidence type="ECO:0000313" key="11">
    <source>
        <dbReference type="EMBL" id="JAG22480.1"/>
    </source>
</evidence>
<reference evidence="13" key="4">
    <citation type="journal article" date="2016" name="Gigascience">
        <title>De novo construction of an expanded transcriptome assembly for the western tarnished plant bug, Lygus hesperus.</title>
        <authorList>
            <person name="Tassone E.E."/>
            <person name="Geib S.M."/>
            <person name="Hall B."/>
            <person name="Fabrick J.A."/>
            <person name="Brent C.S."/>
            <person name="Hull J.J."/>
        </authorList>
    </citation>
    <scope>NUCLEOTIDE SEQUENCE</scope>
</reference>